<comment type="caution">
    <text evidence="1">The sequence shown here is derived from an EMBL/GenBank/DDBJ whole genome shotgun (WGS) entry which is preliminary data.</text>
</comment>
<reference evidence="1 2" key="1">
    <citation type="submission" date="2019-02" db="EMBL/GenBank/DDBJ databases">
        <title>Sequencing the genomes of 1000 actinobacteria strains.</title>
        <authorList>
            <person name="Klenk H.-P."/>
        </authorList>
    </citation>
    <scope>NUCLEOTIDE SEQUENCE [LARGE SCALE GENOMIC DNA]</scope>
    <source>
        <strain evidence="1 2">DSM 16932</strain>
    </source>
</reference>
<dbReference type="AlphaFoldDB" id="A0A4Q7M6N0"/>
<dbReference type="Gene3D" id="3.10.450.50">
    <property type="match status" value="1"/>
</dbReference>
<evidence type="ECO:0000313" key="1">
    <source>
        <dbReference type="EMBL" id="RZS62268.1"/>
    </source>
</evidence>
<name>A0A4Q7M6N0_9MICO</name>
<dbReference type="EMBL" id="SGWX01000001">
    <property type="protein sequence ID" value="RZS62268.1"/>
    <property type="molecule type" value="Genomic_DNA"/>
</dbReference>
<keyword evidence="2" id="KW-1185">Reference proteome</keyword>
<dbReference type="InterPro" id="IPR032710">
    <property type="entry name" value="NTF2-like_dom_sf"/>
</dbReference>
<accession>A0A4Q7M6N0</accession>
<organism evidence="1 2">
    <name type="scientific">Xylanimonas ulmi</name>
    <dbReference type="NCBI Taxonomy" id="228973"/>
    <lineage>
        <taxon>Bacteria</taxon>
        <taxon>Bacillati</taxon>
        <taxon>Actinomycetota</taxon>
        <taxon>Actinomycetes</taxon>
        <taxon>Micrococcales</taxon>
        <taxon>Promicromonosporaceae</taxon>
        <taxon>Xylanimonas</taxon>
    </lineage>
</organism>
<gene>
    <name evidence="1" type="ORF">EV386_2596</name>
</gene>
<dbReference type="RefSeq" id="WP_130415588.1">
    <property type="nucleotide sequence ID" value="NZ_SGWX01000001.1"/>
</dbReference>
<protein>
    <submittedName>
        <fullName evidence="1">SnoaL-like protein</fullName>
    </submittedName>
</protein>
<dbReference type="SUPFAM" id="SSF54427">
    <property type="entry name" value="NTF2-like"/>
    <property type="match status" value="1"/>
</dbReference>
<evidence type="ECO:0000313" key="2">
    <source>
        <dbReference type="Proteomes" id="UP000293852"/>
    </source>
</evidence>
<dbReference type="OrthoDB" id="4153705at2"/>
<dbReference type="Proteomes" id="UP000293852">
    <property type="component" value="Unassembled WGS sequence"/>
</dbReference>
<sequence>MTTTRLSAHDLIDGWGRLWNGELGLAPWLVTDDFTIRFGNPALAADADALRGPEALAEFIGAFRAGRDGLRYATTVERSGPGHAVCVWRADDDAAGVRVGGIDVFDLGDDGRAAHVWSVTAGRPLA</sequence>
<proteinExistence type="predicted"/>